<name>A0A3S3LL77_9RHOB</name>
<dbReference type="AlphaFoldDB" id="A0A3S3LL77"/>
<dbReference type="Gene3D" id="1.25.40.10">
    <property type="entry name" value="Tetratricopeptide repeat domain"/>
    <property type="match status" value="1"/>
</dbReference>
<evidence type="ECO:0000313" key="2">
    <source>
        <dbReference type="EMBL" id="RWR50775.1"/>
    </source>
</evidence>
<organism evidence="2 3">
    <name type="scientific">Paenirhodobacter huangdaonensis</name>
    <dbReference type="NCBI Taxonomy" id="2501515"/>
    <lineage>
        <taxon>Bacteria</taxon>
        <taxon>Pseudomonadati</taxon>
        <taxon>Pseudomonadota</taxon>
        <taxon>Alphaproteobacteria</taxon>
        <taxon>Rhodobacterales</taxon>
        <taxon>Rhodobacter group</taxon>
        <taxon>Paenirhodobacter</taxon>
    </lineage>
</organism>
<evidence type="ECO:0000256" key="1">
    <source>
        <dbReference type="SAM" id="SignalP"/>
    </source>
</evidence>
<dbReference type="InterPro" id="IPR011990">
    <property type="entry name" value="TPR-like_helical_dom_sf"/>
</dbReference>
<dbReference type="EMBL" id="SAVA01000008">
    <property type="protein sequence ID" value="RWR50775.1"/>
    <property type="molecule type" value="Genomic_DNA"/>
</dbReference>
<dbReference type="Proteomes" id="UP000288071">
    <property type="component" value="Unassembled WGS sequence"/>
</dbReference>
<evidence type="ECO:0000313" key="3">
    <source>
        <dbReference type="Proteomes" id="UP000288071"/>
    </source>
</evidence>
<keyword evidence="3" id="KW-1185">Reference proteome</keyword>
<reference evidence="2" key="2">
    <citation type="submission" date="2019-01" db="EMBL/GenBank/DDBJ databases">
        <authorList>
            <person name="Li Y."/>
        </authorList>
    </citation>
    <scope>NUCLEOTIDE SEQUENCE [LARGE SCALE GENOMIC DNA]</scope>
    <source>
        <strain evidence="2">CGMCC 1.12963</strain>
    </source>
</reference>
<gene>
    <name evidence="2" type="ORF">EOW66_14180</name>
</gene>
<feature type="signal peptide" evidence="1">
    <location>
        <begin position="1"/>
        <end position="28"/>
    </location>
</feature>
<comment type="caution">
    <text evidence="2">The sequence shown here is derived from an EMBL/GenBank/DDBJ whole genome shotgun (WGS) entry which is preliminary data.</text>
</comment>
<dbReference type="RefSeq" id="WP_128156973.1">
    <property type="nucleotide sequence ID" value="NZ_JBHSOM010000004.1"/>
</dbReference>
<dbReference type="SUPFAM" id="SSF48452">
    <property type="entry name" value="TPR-like"/>
    <property type="match status" value="1"/>
</dbReference>
<protein>
    <recommendedName>
        <fullName evidence="4">DUF560 domain-containing protein</fullName>
    </recommendedName>
</protein>
<evidence type="ECO:0008006" key="4">
    <source>
        <dbReference type="Google" id="ProtNLM"/>
    </source>
</evidence>
<reference evidence="2" key="1">
    <citation type="submission" date="2019-01" db="EMBL/GenBank/DDBJ databases">
        <title>Sinorhodobacter populi sp. nov. isolated from the symptomatic bark tissue of Populus euramericana canker.</title>
        <authorList>
            <person name="Xu G."/>
        </authorList>
    </citation>
    <scope>NUCLEOTIDE SEQUENCE [LARGE SCALE GENOMIC DNA]</scope>
    <source>
        <strain evidence="2">CGMCC 1.12963</strain>
    </source>
</reference>
<sequence>MVRRAILRPGLLAGLFAAVLAASAAAQAPQVRVPLDQATIPQLEVAASQLAAAGRTAEALQLAEVLLLRDPKNPLAHFIVGQITFRAGNTETARQAARASFRNADTARQHYEAARLAAQVALADRRWFAAQYWARHTIQYAPDARHRAVAVEDFRHLRADNPWDGRLRFGIKPSDNVNGGADGRTNVIDGYDAVGWLSGDAMALRGVAATLNADVSYRLARDAASETRLGAVAYARAVELAGRPQMVPPYLPGTPAPDPVEIRNSEFSSAALGMMLVHARRLSADLTGRGQVEFGRSWQGGRPNYDYGQLRADLMRSLGRSTLLSFGASFERREWVDAPRDDFLRALNFGMSRGLAGGTLGFGVSASELDSSSAMARSWAVSGSVSYEPGWTLGPVHLSLGAGLATTVYPDYSIAGMRPAGGRQDDMAWAELGLWSPKIGYAAFTPELKLQALEVTSNVSRFTRSEVSVALGWRSAF</sequence>
<feature type="chain" id="PRO_5018647378" description="DUF560 domain-containing protein" evidence="1">
    <location>
        <begin position="29"/>
        <end position="477"/>
    </location>
</feature>
<accession>A0A3S3LL77</accession>
<keyword evidence="1" id="KW-0732">Signal</keyword>
<proteinExistence type="predicted"/>